<proteinExistence type="predicted"/>
<dbReference type="RefSeq" id="WP_135587345.1">
    <property type="nucleotide sequence ID" value="NZ_RQEP01000012.1"/>
</dbReference>
<dbReference type="Proteomes" id="UP000297453">
    <property type="component" value="Unassembled WGS sequence"/>
</dbReference>
<dbReference type="InterPro" id="IPR014976">
    <property type="entry name" value="AbpA_HamA_C"/>
</dbReference>
<gene>
    <name evidence="2" type="ORF">EHO59_09595</name>
</gene>
<dbReference type="OrthoDB" id="785623at2"/>
<evidence type="ECO:0000313" key="3">
    <source>
        <dbReference type="Proteomes" id="UP000297453"/>
    </source>
</evidence>
<protein>
    <submittedName>
        <fullName evidence="2">DUF1837 domain-containing protein</fullName>
    </submittedName>
</protein>
<dbReference type="Pfam" id="PF08878">
    <property type="entry name" value="HamA"/>
    <property type="match status" value="1"/>
</dbReference>
<keyword evidence="3" id="KW-1185">Reference proteome</keyword>
<evidence type="ECO:0000259" key="1">
    <source>
        <dbReference type="Pfam" id="PF08878"/>
    </source>
</evidence>
<name>A0A4R9FY80_9LEPT</name>
<comment type="caution">
    <text evidence="2">The sequence shown here is derived from an EMBL/GenBank/DDBJ whole genome shotgun (WGS) entry which is preliminary data.</text>
</comment>
<organism evidence="2 3">
    <name type="scientific">Leptospira semungkisensis</name>
    <dbReference type="NCBI Taxonomy" id="2484985"/>
    <lineage>
        <taxon>Bacteria</taxon>
        <taxon>Pseudomonadati</taxon>
        <taxon>Spirochaetota</taxon>
        <taxon>Spirochaetia</taxon>
        <taxon>Leptospirales</taxon>
        <taxon>Leptospiraceae</taxon>
        <taxon>Leptospira</taxon>
    </lineage>
</organism>
<accession>A0A4R9FY80</accession>
<evidence type="ECO:0000313" key="2">
    <source>
        <dbReference type="EMBL" id="TGK03783.1"/>
    </source>
</evidence>
<dbReference type="EMBL" id="RQEP01000012">
    <property type="protein sequence ID" value="TGK03783.1"/>
    <property type="molecule type" value="Genomic_DNA"/>
</dbReference>
<sequence>MAKKKNTTIKIEDLLTHTESLFRHVHMVSQDLGLVPKKEHTAAAIAYTDIRPRVDQFLRELKGTVTSWVYSKATSKKLLEDKLNETNDMGNAAEFLTRLAHSKFRKGHPQGQFGELLLFNFLQHLFQAVPILRKMPVTTSPGHERFGADALHYKNEGSSHKIILGESKCYESKYKFKTAFEKSLVSIIDSFNNLDNELHQFVCDEFIEEPLLTIAKNYKDNKLANVQYELTSIIIYNETSELGHLKNETQIHNEIVRIIKEKCGGIEDKTYKIASANVLDRINYIIFPVWKLDELLNKFDSSLGI</sequence>
<feature type="domain" description="Anti-bacteriophage protein A/HamA C-terminal" evidence="1">
    <location>
        <begin position="36"/>
        <end position="301"/>
    </location>
</feature>
<dbReference type="AlphaFoldDB" id="A0A4R9FY80"/>
<reference evidence="2" key="1">
    <citation type="journal article" date="2019" name="PLoS Negl. Trop. Dis.">
        <title>Revisiting the worldwide diversity of Leptospira species in the environment.</title>
        <authorList>
            <person name="Vincent A.T."/>
            <person name="Schiettekatte O."/>
            <person name="Bourhy P."/>
            <person name="Veyrier F.J."/>
            <person name="Picardeau M."/>
        </authorList>
    </citation>
    <scope>NUCLEOTIDE SEQUENCE [LARGE SCALE GENOMIC DNA]</scope>
    <source>
        <strain evidence="2">SSS9</strain>
    </source>
</reference>